<proteinExistence type="inferred from homology"/>
<dbReference type="PANTHER" id="PTHR11920:SF498">
    <property type="entry name" value="RECEPTOR-TYPE GUANYLATE CYCLASE GCY-8"/>
    <property type="match status" value="1"/>
</dbReference>
<evidence type="ECO:0000256" key="9">
    <source>
        <dbReference type="ARBA" id="ARBA00023136"/>
    </source>
</evidence>
<keyword evidence="6" id="KW-0460">Magnesium</keyword>
<dbReference type="InterPro" id="IPR028082">
    <property type="entry name" value="Peripla_BP_I"/>
</dbReference>
<keyword evidence="13 15" id="KW-0141">cGMP biosynthesis</keyword>
<comment type="similarity">
    <text evidence="14">Belongs to the adenylyl cyclase class-4/guanylyl cyclase family.</text>
</comment>
<organism evidence="22">
    <name type="scientific">Strongyloides stercoralis</name>
    <name type="common">Threadworm</name>
    <dbReference type="NCBI Taxonomy" id="6248"/>
    <lineage>
        <taxon>Eukaryota</taxon>
        <taxon>Metazoa</taxon>
        <taxon>Ecdysozoa</taxon>
        <taxon>Nematoda</taxon>
        <taxon>Chromadorea</taxon>
        <taxon>Rhabditida</taxon>
        <taxon>Tylenchina</taxon>
        <taxon>Panagrolaimomorpha</taxon>
        <taxon>Strongyloidoidea</taxon>
        <taxon>Strongyloididae</taxon>
        <taxon>Strongyloides</taxon>
    </lineage>
</organism>
<comment type="catalytic activity">
    <reaction evidence="1 15">
        <text>GTP = 3',5'-cyclic GMP + diphosphate</text>
        <dbReference type="Rhea" id="RHEA:13665"/>
        <dbReference type="ChEBI" id="CHEBI:33019"/>
        <dbReference type="ChEBI" id="CHEBI:37565"/>
        <dbReference type="ChEBI" id="CHEBI:57746"/>
        <dbReference type="EC" id="4.6.1.2"/>
    </reaction>
</comment>
<reference evidence="22" key="1">
    <citation type="submission" date="2015-08" db="UniProtKB">
        <authorList>
            <consortium name="WormBaseParasite"/>
        </authorList>
    </citation>
    <scope>IDENTIFICATION</scope>
</reference>
<dbReference type="InterPro" id="IPR029787">
    <property type="entry name" value="Nucleotide_cyclase"/>
</dbReference>
<keyword evidence="16" id="KW-0175">Coiled coil</keyword>
<feature type="signal peptide" evidence="18">
    <location>
        <begin position="1"/>
        <end position="17"/>
    </location>
</feature>
<dbReference type="InterPro" id="IPR018297">
    <property type="entry name" value="A/G_cyclase_CS"/>
</dbReference>
<name>A0A0K0EG58_STRER</name>
<evidence type="ECO:0000256" key="15">
    <source>
        <dbReference type="RuleBase" id="RU003431"/>
    </source>
</evidence>
<evidence type="ECO:0000256" key="6">
    <source>
        <dbReference type="ARBA" id="ARBA00022842"/>
    </source>
</evidence>
<dbReference type="FunFam" id="3.30.70.1230:FF:000035">
    <property type="entry name" value="Guanylate cyclase"/>
    <property type="match status" value="1"/>
</dbReference>
<evidence type="ECO:0000256" key="4">
    <source>
        <dbReference type="ARBA" id="ARBA00022692"/>
    </source>
</evidence>
<dbReference type="InterPro" id="IPR050401">
    <property type="entry name" value="Cyclic_nucleotide_synthase"/>
</dbReference>
<dbReference type="AlphaFoldDB" id="A0A0K0EG58"/>
<dbReference type="GO" id="GO:0004672">
    <property type="term" value="F:protein kinase activity"/>
    <property type="evidence" value="ECO:0007669"/>
    <property type="project" value="InterPro"/>
</dbReference>
<dbReference type="GO" id="GO:0004383">
    <property type="term" value="F:guanylate cyclase activity"/>
    <property type="evidence" value="ECO:0007669"/>
    <property type="project" value="UniProtKB-EC"/>
</dbReference>
<feature type="transmembrane region" description="Helical" evidence="17">
    <location>
        <begin position="504"/>
        <end position="527"/>
    </location>
</feature>
<keyword evidence="4 17" id="KW-0812">Transmembrane</keyword>
<evidence type="ECO:0000313" key="21">
    <source>
        <dbReference type="Proteomes" id="UP000035681"/>
    </source>
</evidence>
<dbReference type="CDD" id="cd06352">
    <property type="entry name" value="PBP1_NPR_GC-like"/>
    <property type="match status" value="1"/>
</dbReference>
<evidence type="ECO:0000259" key="19">
    <source>
        <dbReference type="PROSITE" id="PS50011"/>
    </source>
</evidence>
<evidence type="ECO:0000256" key="10">
    <source>
        <dbReference type="ARBA" id="ARBA00023170"/>
    </source>
</evidence>
<evidence type="ECO:0000313" key="22">
    <source>
        <dbReference type="WBParaSite" id="SSTP_0000846800.1"/>
    </source>
</evidence>
<dbReference type="InterPro" id="IPR000719">
    <property type="entry name" value="Prot_kinase_dom"/>
</dbReference>
<dbReference type="GO" id="GO:0005525">
    <property type="term" value="F:GTP binding"/>
    <property type="evidence" value="ECO:0007669"/>
    <property type="project" value="UniProtKB-KW"/>
</dbReference>
<keyword evidence="10" id="KW-0675">Receptor</keyword>
<evidence type="ECO:0000256" key="14">
    <source>
        <dbReference type="RuleBase" id="RU000405"/>
    </source>
</evidence>
<evidence type="ECO:0000256" key="16">
    <source>
        <dbReference type="SAM" id="Coils"/>
    </source>
</evidence>
<dbReference type="PROSITE" id="PS50125">
    <property type="entry name" value="GUANYLATE_CYCLASE_2"/>
    <property type="match status" value="1"/>
</dbReference>
<keyword evidence="11" id="KW-0325">Glycoprotein</keyword>
<dbReference type="PROSITE" id="PS50011">
    <property type="entry name" value="PROTEIN_KINASE_DOM"/>
    <property type="match status" value="1"/>
</dbReference>
<dbReference type="Gene3D" id="1.10.510.10">
    <property type="entry name" value="Transferase(Phosphotransferase) domain 1"/>
    <property type="match status" value="1"/>
</dbReference>
<dbReference type="InterPro" id="IPR001245">
    <property type="entry name" value="Ser-Thr/Tyr_kinase_cat_dom"/>
</dbReference>
<evidence type="ECO:0000256" key="1">
    <source>
        <dbReference type="ARBA" id="ARBA00001436"/>
    </source>
</evidence>
<evidence type="ECO:0000256" key="8">
    <source>
        <dbReference type="ARBA" id="ARBA00023134"/>
    </source>
</evidence>
<dbReference type="PROSITE" id="PS00452">
    <property type="entry name" value="GUANYLATE_CYCLASE_1"/>
    <property type="match status" value="1"/>
</dbReference>
<dbReference type="CDD" id="cd07302">
    <property type="entry name" value="CHD"/>
    <property type="match status" value="1"/>
</dbReference>
<feature type="domain" description="Protein kinase" evidence="19">
    <location>
        <begin position="545"/>
        <end position="856"/>
    </location>
</feature>
<keyword evidence="9 17" id="KW-0472">Membrane</keyword>
<protein>
    <recommendedName>
        <fullName evidence="3 15">Guanylate cyclase</fullName>
        <ecNumber evidence="3 15">4.6.1.2</ecNumber>
    </recommendedName>
</protein>
<evidence type="ECO:0000256" key="17">
    <source>
        <dbReference type="SAM" id="Phobius"/>
    </source>
</evidence>
<dbReference type="GO" id="GO:0035556">
    <property type="term" value="P:intracellular signal transduction"/>
    <property type="evidence" value="ECO:0007669"/>
    <property type="project" value="InterPro"/>
</dbReference>
<dbReference type="GO" id="GO:0001653">
    <property type="term" value="F:peptide receptor activity"/>
    <property type="evidence" value="ECO:0007669"/>
    <property type="project" value="TreeGrafter"/>
</dbReference>
<dbReference type="STRING" id="6248.A0A0K0EG58"/>
<dbReference type="GO" id="GO:0009582">
    <property type="term" value="P:detection of abiotic stimulus"/>
    <property type="evidence" value="ECO:0007669"/>
    <property type="project" value="UniProtKB-ARBA"/>
</dbReference>
<accession>A0A0K0EG58</accession>
<dbReference type="EC" id="4.6.1.2" evidence="3 15"/>
<dbReference type="Pfam" id="PF01094">
    <property type="entry name" value="ANF_receptor"/>
    <property type="match status" value="1"/>
</dbReference>
<dbReference type="Gene3D" id="3.30.70.1230">
    <property type="entry name" value="Nucleotide cyclase"/>
    <property type="match status" value="1"/>
</dbReference>
<dbReference type="GO" id="GO:0009266">
    <property type="term" value="P:response to temperature stimulus"/>
    <property type="evidence" value="ECO:0007669"/>
    <property type="project" value="UniProtKB-ARBA"/>
</dbReference>
<dbReference type="InterPro" id="IPR001054">
    <property type="entry name" value="A/G_cyclase"/>
</dbReference>
<dbReference type="Pfam" id="PF00211">
    <property type="entry name" value="Guanylate_cyc"/>
    <property type="match status" value="1"/>
</dbReference>
<keyword evidence="12 14" id="KW-0456">Lyase</keyword>
<keyword evidence="21" id="KW-1185">Reference proteome</keyword>
<dbReference type="GO" id="GO:0007168">
    <property type="term" value="P:receptor guanylyl cyclase signaling pathway"/>
    <property type="evidence" value="ECO:0007669"/>
    <property type="project" value="TreeGrafter"/>
</dbReference>
<evidence type="ECO:0000256" key="3">
    <source>
        <dbReference type="ARBA" id="ARBA00012202"/>
    </source>
</evidence>
<dbReference type="WBParaSite" id="TCONS_00015002.p1">
    <property type="protein sequence ID" value="TCONS_00015002.p1"/>
    <property type="gene ID" value="XLOC_010215"/>
</dbReference>
<feature type="domain" description="Guanylate cyclase" evidence="20">
    <location>
        <begin position="926"/>
        <end position="1056"/>
    </location>
</feature>
<evidence type="ECO:0000256" key="12">
    <source>
        <dbReference type="ARBA" id="ARBA00023239"/>
    </source>
</evidence>
<sequence length="1118" mass="128361">MVNFYFIIIIFYIVINCQKIVTSSTEEPFFSTTITESVEINTNESSTSSNGLFVNKNKSSKNNQNIIKIGHIGAEDQLPLAESILEMCYKELLEDKVFDNTFDIQFVFSRSCGKNYEGVGVAVEMYHIQNVKCFIGPYCNSEMEAVSKMSAYWNIPVIGYIASSNIFSNKNIYKTLARVTRKTNNNLAITVSAMLKYVGWKKVLVVIGDEQIAYERLTSFEEHFQENNITISRKVTLDENLNSNEIIKSGIINEIKSYGRIIVCIFSKTSQISQVFMEAISQSNTKTNDFVYIFPWLQTDVKERLPWIGKNGEVNQIVKKSFDNTIIIDDIFSFNDTVVEHFKQKMSKNNIDINQLDLNNIYGYIQLYDSLKLYALVVKKLIKQSNGDFNVTNNGKLIWDKMRRFSFPGFMYNIGLVSENLIMDDLAEQMASYGAFFISPKQDDILNVFEIEPVLKENCDSFKTKSGCFEMKIISVVKNFWPSIDGELPLDEPTCGYKNEKCNYTIYIVTGCVIIFLIVLIIVIFIVSRILENKALEKTPWRVWRDDLRIISEEEMESVVSMESFKTRISNINKLIKYHAILGTNTHTSFHLYPQKSYIQFSREDIILLTEMKKLVHDNINPFIGISFNEKDEMLILWKFCSRGTIQDIIYNDNVVLDDKFHAAFIRDITNGLEYLHFSTVRYHGSLTPWCCLIDRNWVVKLTDYCIANPIEKWTRKKLIDPESIRLGDDKSAATQKTNVLYCAPEVLKTSKENQRRRIDQSWIKQSQAKRQAGDIYAFGILMYEILFRKLPFNEDVCSSELVDIIKSDTNDIKPVIHDYSKLHSDLVALLLDCWHPNPDIRPTIRRVRLNTENCLKVKGSIVDQMMRVMEQYANNLEKLVHERTAMLEEANLKADNLLAQLLPKYVANELKMGRSVPPRIFQETSVMFSDIVEFTKLCSNSTPLQVVNFLNSVYAGFDDIIKQYDAYKVETIGDAYMVVSGLPEENGKRHLAHLSNIALDIILFLNEYVIPHRKNQELQVRLGIHCGPTAAGVVGLTAPRYCLFGDTVNTASRMESTGVRKQIQVTEVFKESLSLHYPEFDLSLRGFTEVKGKGSLVTYWLIGRNGQQITTSLNQNT</sequence>
<dbReference type="SUPFAM" id="SSF53822">
    <property type="entry name" value="Periplasmic binding protein-like I"/>
    <property type="match status" value="1"/>
</dbReference>
<dbReference type="SMART" id="SM00044">
    <property type="entry name" value="CYCc"/>
    <property type="match status" value="1"/>
</dbReference>
<evidence type="ECO:0000256" key="13">
    <source>
        <dbReference type="ARBA" id="ARBA00023293"/>
    </source>
</evidence>
<dbReference type="GO" id="GO:0004016">
    <property type="term" value="F:adenylate cyclase activity"/>
    <property type="evidence" value="ECO:0007669"/>
    <property type="project" value="TreeGrafter"/>
</dbReference>
<dbReference type="InterPro" id="IPR001828">
    <property type="entry name" value="ANF_lig-bd_rcpt"/>
</dbReference>
<feature type="coiled-coil region" evidence="16">
    <location>
        <begin position="863"/>
        <end position="890"/>
    </location>
</feature>
<dbReference type="GO" id="GO:0005886">
    <property type="term" value="C:plasma membrane"/>
    <property type="evidence" value="ECO:0007669"/>
    <property type="project" value="TreeGrafter"/>
</dbReference>
<dbReference type="GO" id="GO:0042330">
    <property type="term" value="P:taxis"/>
    <property type="evidence" value="ECO:0007669"/>
    <property type="project" value="UniProtKB-ARBA"/>
</dbReference>
<evidence type="ECO:0000259" key="20">
    <source>
        <dbReference type="PROSITE" id="PS50125"/>
    </source>
</evidence>
<dbReference type="Gene3D" id="3.40.50.2300">
    <property type="match status" value="2"/>
</dbReference>
<evidence type="ECO:0000256" key="2">
    <source>
        <dbReference type="ARBA" id="ARBA00004479"/>
    </source>
</evidence>
<evidence type="ECO:0000256" key="5">
    <source>
        <dbReference type="ARBA" id="ARBA00022741"/>
    </source>
</evidence>
<keyword evidence="18" id="KW-0732">Signal</keyword>
<dbReference type="GO" id="GO:0005524">
    <property type="term" value="F:ATP binding"/>
    <property type="evidence" value="ECO:0007669"/>
    <property type="project" value="InterPro"/>
</dbReference>
<dbReference type="SUPFAM" id="SSF55073">
    <property type="entry name" value="Nucleotide cyclase"/>
    <property type="match status" value="1"/>
</dbReference>
<dbReference type="GO" id="GO:0009581">
    <property type="term" value="P:detection of external stimulus"/>
    <property type="evidence" value="ECO:0007669"/>
    <property type="project" value="UniProtKB-ARBA"/>
</dbReference>
<dbReference type="FunFam" id="1.10.510.10:FF:000941">
    <property type="entry name" value="Guanylate cyclase"/>
    <property type="match status" value="1"/>
</dbReference>
<dbReference type="InterPro" id="IPR011009">
    <property type="entry name" value="Kinase-like_dom_sf"/>
</dbReference>
<evidence type="ECO:0000256" key="18">
    <source>
        <dbReference type="SAM" id="SignalP"/>
    </source>
</evidence>
<keyword evidence="5" id="KW-0547">Nucleotide-binding</keyword>
<dbReference type="SUPFAM" id="SSF56112">
    <property type="entry name" value="Protein kinase-like (PK-like)"/>
    <property type="match status" value="1"/>
</dbReference>
<keyword evidence="8" id="KW-0342">GTP-binding</keyword>
<dbReference type="PANTHER" id="PTHR11920">
    <property type="entry name" value="GUANYLYL CYCLASE"/>
    <property type="match status" value="1"/>
</dbReference>
<dbReference type="WBParaSite" id="SSTP_0000846800.1">
    <property type="protein sequence ID" value="SSTP_0000846800.1"/>
    <property type="gene ID" value="SSTP_0000846800"/>
</dbReference>
<evidence type="ECO:0000256" key="7">
    <source>
        <dbReference type="ARBA" id="ARBA00022989"/>
    </source>
</evidence>
<evidence type="ECO:0000256" key="11">
    <source>
        <dbReference type="ARBA" id="ARBA00023180"/>
    </source>
</evidence>
<dbReference type="GO" id="GO:0043005">
    <property type="term" value="C:neuron projection"/>
    <property type="evidence" value="ECO:0007669"/>
    <property type="project" value="UniProtKB-ARBA"/>
</dbReference>
<feature type="chain" id="PRO_5036492920" description="Guanylate cyclase" evidence="18">
    <location>
        <begin position="18"/>
        <end position="1118"/>
    </location>
</feature>
<dbReference type="Pfam" id="PF07714">
    <property type="entry name" value="PK_Tyr_Ser-Thr"/>
    <property type="match status" value="1"/>
</dbReference>
<comment type="subcellular location">
    <subcellularLocation>
        <location evidence="2">Membrane</location>
        <topology evidence="2">Single-pass type I membrane protein</topology>
    </subcellularLocation>
</comment>
<dbReference type="Proteomes" id="UP000035681">
    <property type="component" value="Unplaced"/>
</dbReference>
<keyword evidence="7 17" id="KW-1133">Transmembrane helix</keyword>